<dbReference type="CDD" id="cd06661">
    <property type="entry name" value="GGCT_like"/>
    <property type="match status" value="1"/>
</dbReference>
<keyword evidence="6" id="KW-1185">Reference proteome</keyword>
<dbReference type="PANTHER" id="PTHR31544:SF4">
    <property type="entry name" value="GAMMA-GLUTAMYLCYCLOTRANSFERASE-RELATED"/>
    <property type="match status" value="1"/>
</dbReference>
<name>A0ABR1IBJ5_9HYPO</name>
<protein>
    <recommendedName>
        <fullName evidence="3">Putative gamma-glutamylcyclotransferase</fullName>
    </recommendedName>
</protein>
<dbReference type="Proteomes" id="UP001498421">
    <property type="component" value="Unassembled WGS sequence"/>
</dbReference>
<dbReference type="InterPro" id="IPR009288">
    <property type="entry name" value="AIG2-like_dom"/>
</dbReference>
<comment type="similarity">
    <text evidence="1">Belongs to the gamma-glutamylcyclotransferase family.</text>
</comment>
<comment type="caution">
    <text evidence="5">The sequence shown here is derived from an EMBL/GenBank/DDBJ whole genome shotgun (WGS) entry which is preliminary data.</text>
</comment>
<dbReference type="InterPro" id="IPR045038">
    <property type="entry name" value="AIG2-like"/>
</dbReference>
<evidence type="ECO:0000256" key="1">
    <source>
        <dbReference type="ARBA" id="ARBA00008861"/>
    </source>
</evidence>
<proteinExistence type="inferred from homology"/>
<reference evidence="5 6" key="1">
    <citation type="journal article" date="2025" name="Microbiol. Resour. Announc.">
        <title>Draft genome sequences for Neonectria magnoliae and Neonectria punicea, canker pathogens of Liriodendron tulipifera and Acer saccharum in West Virginia.</title>
        <authorList>
            <person name="Petronek H.M."/>
            <person name="Kasson M.T."/>
            <person name="Metheny A.M."/>
            <person name="Stauder C.M."/>
            <person name="Lovett B."/>
            <person name="Lynch S.C."/>
            <person name="Garnas J.R."/>
            <person name="Kasson L.R."/>
            <person name="Stajich J.E."/>
        </authorList>
    </citation>
    <scope>NUCLEOTIDE SEQUENCE [LARGE SCALE GENOMIC DNA]</scope>
    <source>
        <strain evidence="5 6">NRRL 64651</strain>
    </source>
</reference>
<sequence>MDVLDILESMVQTASLHDDSKEPDHTTIRQWQQLFGYSFSEAERKIKEHRSDDDDAPVVSDAHWEMIRYRDDLMFYDKEAYEHSLKLSRRAALKRTKTTPVQKNRHGNPSARPVTYLIKLDGPLSTVDSVMTAGCLSIAPKFLQGTDSSGGPAAFCEIDAPTKAKIETSVGFNDFRPTFIRYSKASKDLSPISRAPTLGIDSTMPQYRCDTATSAPSPSQDQFPVWYFFYGTLADSAILARVFGDEQHQKPPAYDYRSAVVRGGLLKLWGGRYRALLDDPSGGCVAGSALLVMDENQEDALRVYETDQYEVVRCTIEMDRGSVEGLTFRFVGETD</sequence>
<dbReference type="InterPro" id="IPR013024">
    <property type="entry name" value="GGCT-like"/>
</dbReference>
<feature type="domain" description="Gamma-glutamylcyclotransferase AIG2-like" evidence="4">
    <location>
        <begin position="227"/>
        <end position="325"/>
    </location>
</feature>
<evidence type="ECO:0000313" key="6">
    <source>
        <dbReference type="Proteomes" id="UP001498421"/>
    </source>
</evidence>
<evidence type="ECO:0000259" key="4">
    <source>
        <dbReference type="Pfam" id="PF06094"/>
    </source>
</evidence>
<dbReference type="PANTHER" id="PTHR31544">
    <property type="entry name" value="AIG2-LIKE PROTEIN D"/>
    <property type="match status" value="1"/>
</dbReference>
<accession>A0ABR1IBJ5</accession>
<evidence type="ECO:0000256" key="2">
    <source>
        <dbReference type="ARBA" id="ARBA00022679"/>
    </source>
</evidence>
<dbReference type="EMBL" id="JAZAVK010000015">
    <property type="protein sequence ID" value="KAK7430959.1"/>
    <property type="molecule type" value="Genomic_DNA"/>
</dbReference>
<organism evidence="5 6">
    <name type="scientific">Neonectria magnoliae</name>
    <dbReference type="NCBI Taxonomy" id="2732573"/>
    <lineage>
        <taxon>Eukaryota</taxon>
        <taxon>Fungi</taxon>
        <taxon>Dikarya</taxon>
        <taxon>Ascomycota</taxon>
        <taxon>Pezizomycotina</taxon>
        <taxon>Sordariomycetes</taxon>
        <taxon>Hypocreomycetidae</taxon>
        <taxon>Hypocreales</taxon>
        <taxon>Nectriaceae</taxon>
        <taxon>Neonectria</taxon>
    </lineage>
</organism>
<evidence type="ECO:0000313" key="5">
    <source>
        <dbReference type="EMBL" id="KAK7430959.1"/>
    </source>
</evidence>
<dbReference type="InterPro" id="IPR036568">
    <property type="entry name" value="GGCT-like_sf"/>
</dbReference>
<gene>
    <name evidence="5" type="ORF">QQZ08_002488</name>
</gene>
<dbReference type="SUPFAM" id="SSF110857">
    <property type="entry name" value="Gamma-glutamyl cyclotransferase-like"/>
    <property type="match status" value="1"/>
</dbReference>
<dbReference type="Pfam" id="PF06094">
    <property type="entry name" value="GGACT"/>
    <property type="match status" value="1"/>
</dbReference>
<dbReference type="Gene3D" id="3.10.490.10">
    <property type="entry name" value="Gamma-glutamyl cyclotransferase-like"/>
    <property type="match status" value="1"/>
</dbReference>
<keyword evidence="2" id="KW-0808">Transferase</keyword>
<evidence type="ECO:0000256" key="3">
    <source>
        <dbReference type="ARBA" id="ARBA00030602"/>
    </source>
</evidence>